<keyword evidence="4" id="KW-1185">Reference proteome</keyword>
<feature type="compositionally biased region" description="Basic and acidic residues" evidence="1">
    <location>
        <begin position="116"/>
        <end position="133"/>
    </location>
</feature>
<dbReference type="EMBL" id="AWVF01000175">
    <property type="protein sequence ID" value="ERJ96298.1"/>
    <property type="molecule type" value="Genomic_DNA"/>
</dbReference>
<feature type="domain" description="DUF6017" evidence="2">
    <location>
        <begin position="191"/>
        <end position="320"/>
    </location>
</feature>
<dbReference type="Proteomes" id="UP000016662">
    <property type="component" value="Unassembled WGS sequence"/>
</dbReference>
<name>U2MAF8_9FIRM</name>
<evidence type="ECO:0000313" key="4">
    <source>
        <dbReference type="Proteomes" id="UP000016662"/>
    </source>
</evidence>
<sequence>MILPIVRKKVKCDFTTVHNAFLRDNKLGATARGVLLTMISMPENWKFSIKGLSAILPDGERKISTALKELENRGYLIRKRIYVNGKIAEWIYLFSDEPMEEDEEPDLPPDLTETEPPTKDDTQHPQASKKDDIPAAEDVQNLDLQNVDQENVDQENSVYNQILYNQRLYNQVLYNQYPIHHSNTLTCISGSDRIDADRFEITQQSVLEQIEAEALLSEKNRKTGMLLYDAETIRELVNCITWVYVTPKTTLPICGDNLSTDIVRKEFQKLTCEHIAYVLDCIASTGAAIKNRRNYLLTCLYNAPTSMAGYYRNLAQHDFATQHSTENTETDKSPYAYGQFIANL</sequence>
<evidence type="ECO:0000259" key="2">
    <source>
        <dbReference type="Pfam" id="PF19481"/>
    </source>
</evidence>
<accession>U2MAF8</accession>
<protein>
    <recommendedName>
        <fullName evidence="2">DUF6017 domain-containing protein</fullName>
    </recommendedName>
</protein>
<reference evidence="3 4" key="1">
    <citation type="submission" date="2013-07" db="EMBL/GenBank/DDBJ databases">
        <authorList>
            <person name="Weinstock G."/>
            <person name="Sodergren E."/>
            <person name="Wylie T."/>
            <person name="Fulton L."/>
            <person name="Fulton R."/>
            <person name="Fronick C."/>
            <person name="O'Laughlin M."/>
            <person name="Godfrey J."/>
            <person name="Miner T."/>
            <person name="Herter B."/>
            <person name="Appelbaum E."/>
            <person name="Cordes M."/>
            <person name="Lek S."/>
            <person name="Wollam A."/>
            <person name="Pepin K.H."/>
            <person name="Palsikar V.B."/>
            <person name="Mitreva M."/>
            <person name="Wilson R.K."/>
        </authorList>
    </citation>
    <scope>NUCLEOTIDE SEQUENCE [LARGE SCALE GENOMIC DNA]</scope>
    <source>
        <strain evidence="3 4">ATCC 27760</strain>
    </source>
</reference>
<gene>
    <name evidence="3" type="ORF">RUMCAL_01433</name>
</gene>
<dbReference type="eggNOG" id="COG3935">
    <property type="taxonomic scope" value="Bacteria"/>
</dbReference>
<proteinExistence type="predicted"/>
<dbReference type="HOGENOM" id="CLU_053821_0_0_9"/>
<dbReference type="Pfam" id="PF19481">
    <property type="entry name" value="DUF6017"/>
    <property type="match status" value="1"/>
</dbReference>
<dbReference type="PATRIC" id="fig|411473.3.peg.1156"/>
<evidence type="ECO:0000256" key="1">
    <source>
        <dbReference type="SAM" id="MobiDB-lite"/>
    </source>
</evidence>
<dbReference type="InterPro" id="IPR046059">
    <property type="entry name" value="DUF6017"/>
</dbReference>
<organism evidence="3 4">
    <name type="scientific">Ruminococcus callidus ATCC 27760</name>
    <dbReference type="NCBI Taxonomy" id="411473"/>
    <lineage>
        <taxon>Bacteria</taxon>
        <taxon>Bacillati</taxon>
        <taxon>Bacillota</taxon>
        <taxon>Clostridia</taxon>
        <taxon>Eubacteriales</taxon>
        <taxon>Oscillospiraceae</taxon>
        <taxon>Ruminococcus</taxon>
    </lineage>
</organism>
<comment type="caution">
    <text evidence="3">The sequence shown here is derived from an EMBL/GenBank/DDBJ whole genome shotgun (WGS) entry which is preliminary data.</text>
</comment>
<evidence type="ECO:0000313" key="3">
    <source>
        <dbReference type="EMBL" id="ERJ96298.1"/>
    </source>
</evidence>
<dbReference type="STRING" id="411473.RUMCAL_01433"/>
<feature type="region of interest" description="Disordered" evidence="1">
    <location>
        <begin position="99"/>
        <end position="133"/>
    </location>
</feature>
<dbReference type="AlphaFoldDB" id="U2MAF8"/>